<dbReference type="GO" id="GO:0016709">
    <property type="term" value="F:oxidoreductase activity, acting on paired donors, with incorporation or reduction of molecular oxygen, NAD(P)H as one donor, and incorporation of one atom of oxygen"/>
    <property type="evidence" value="ECO:0007669"/>
    <property type="project" value="TreeGrafter"/>
</dbReference>
<keyword evidence="7" id="KW-0349">Heme</keyword>
<evidence type="ECO:0000256" key="4">
    <source>
        <dbReference type="ARBA" id="ARBA00022723"/>
    </source>
</evidence>
<dbReference type="GO" id="GO:0020037">
    <property type="term" value="F:heme binding"/>
    <property type="evidence" value="ECO:0007669"/>
    <property type="project" value="InterPro"/>
</dbReference>
<keyword evidence="6" id="KW-0472">Membrane</keyword>
<evidence type="ECO:0000256" key="2">
    <source>
        <dbReference type="ARBA" id="ARBA00004167"/>
    </source>
</evidence>
<dbReference type="SUPFAM" id="SSF48264">
    <property type="entry name" value="Cytochrome P450"/>
    <property type="match status" value="1"/>
</dbReference>
<dbReference type="Pfam" id="PF00067">
    <property type="entry name" value="p450"/>
    <property type="match status" value="1"/>
</dbReference>
<comment type="cofactor">
    <cofactor evidence="1 7">
        <name>heme</name>
        <dbReference type="ChEBI" id="CHEBI:30413"/>
    </cofactor>
</comment>
<feature type="binding site" description="axial binding residue" evidence="7">
    <location>
        <position position="86"/>
    </location>
    <ligand>
        <name>heme</name>
        <dbReference type="ChEBI" id="CHEBI:30413"/>
    </ligand>
    <ligandPart>
        <name>Fe</name>
        <dbReference type="ChEBI" id="CHEBI:18248"/>
    </ligandPart>
</feature>
<keyword evidence="3" id="KW-0812">Transmembrane</keyword>
<dbReference type="InterPro" id="IPR002401">
    <property type="entry name" value="Cyt_P450_E_grp-I"/>
</dbReference>
<keyword evidence="4 7" id="KW-0479">Metal-binding</keyword>
<evidence type="ECO:0000256" key="6">
    <source>
        <dbReference type="ARBA" id="ARBA00023136"/>
    </source>
</evidence>
<dbReference type="AlphaFoldDB" id="A0A5H2XHP3"/>
<protein>
    <submittedName>
        <fullName evidence="8">Cytochrome P450, family 81, subfamily D, polypeptide 8</fullName>
    </submittedName>
</protein>
<evidence type="ECO:0000313" key="8">
    <source>
        <dbReference type="EMBL" id="BBN67897.1"/>
    </source>
</evidence>
<gene>
    <name evidence="8" type="ORF">Prudu_220S000900</name>
</gene>
<evidence type="ECO:0000256" key="7">
    <source>
        <dbReference type="PIRSR" id="PIRSR602401-1"/>
    </source>
</evidence>
<reference evidence="8" key="1">
    <citation type="journal article" date="2019" name="Science">
        <title>Mutation of a bHLH transcription factor allowed almond domestication.</title>
        <authorList>
            <person name="Sanchez-Perez R."/>
            <person name="Pavan S."/>
            <person name="Mazzeo R."/>
            <person name="Moldovan C."/>
            <person name="Aiese Cigliano R."/>
            <person name="Del Cueto J."/>
            <person name="Ricciardi F."/>
            <person name="Lotti C."/>
            <person name="Ricciardi L."/>
            <person name="Dicenta F."/>
            <person name="Lopez-Marques R.L."/>
            <person name="Lindberg Moller B."/>
        </authorList>
    </citation>
    <scope>NUCLEOTIDE SEQUENCE</scope>
</reference>
<dbReference type="InterPro" id="IPR001128">
    <property type="entry name" value="Cyt_P450"/>
</dbReference>
<sequence>MAKLEKSVRWKGLPKLCNLQNVQCETLRCTRLFQFWCLVKTLRTLDPEVWENPTKFKPERIERWIGEGGLEGGYRLNPVWAGRRGCPGAGLANRLVELALGSLVQSFEWERIGEDMVDMSEGLGLMMPRVKPLEKTIHAGFNVKTIPGIPKPILIGNRTRYNGRAHCTFILIQ</sequence>
<keyword evidence="7" id="KW-0408">Iron</keyword>
<dbReference type="InterPro" id="IPR036396">
    <property type="entry name" value="Cyt_P450_sf"/>
</dbReference>
<dbReference type="PANTHER" id="PTHR24298:SF869">
    <property type="entry name" value="CYTOCHROME P450"/>
    <property type="match status" value="1"/>
</dbReference>
<dbReference type="GO" id="GO:0016020">
    <property type="term" value="C:membrane"/>
    <property type="evidence" value="ECO:0007669"/>
    <property type="project" value="UniProtKB-SubCell"/>
</dbReference>
<keyword evidence="5" id="KW-1133">Transmembrane helix</keyword>
<dbReference type="GO" id="GO:0005506">
    <property type="term" value="F:iron ion binding"/>
    <property type="evidence" value="ECO:0007669"/>
    <property type="project" value="InterPro"/>
</dbReference>
<organism evidence="8">
    <name type="scientific">Prunus dulcis</name>
    <name type="common">Almond</name>
    <name type="synonym">Amygdalus dulcis</name>
    <dbReference type="NCBI Taxonomy" id="3755"/>
    <lineage>
        <taxon>Eukaryota</taxon>
        <taxon>Viridiplantae</taxon>
        <taxon>Streptophyta</taxon>
        <taxon>Embryophyta</taxon>
        <taxon>Tracheophyta</taxon>
        <taxon>Spermatophyta</taxon>
        <taxon>Magnoliopsida</taxon>
        <taxon>eudicotyledons</taxon>
        <taxon>Gunneridae</taxon>
        <taxon>Pentapetalae</taxon>
        <taxon>rosids</taxon>
        <taxon>fabids</taxon>
        <taxon>Rosales</taxon>
        <taxon>Rosaceae</taxon>
        <taxon>Amygdaloideae</taxon>
        <taxon>Amygdaleae</taxon>
        <taxon>Prunus</taxon>
    </lineage>
</organism>
<evidence type="ECO:0000256" key="5">
    <source>
        <dbReference type="ARBA" id="ARBA00022989"/>
    </source>
</evidence>
<dbReference type="PRINTS" id="PR00463">
    <property type="entry name" value="EP450I"/>
</dbReference>
<dbReference type="EMBL" id="AP020557">
    <property type="protein sequence ID" value="BBN67897.1"/>
    <property type="molecule type" value="Genomic_DNA"/>
</dbReference>
<accession>A0A5H2XHP3</accession>
<dbReference type="Gene3D" id="1.10.630.10">
    <property type="entry name" value="Cytochrome P450"/>
    <property type="match status" value="1"/>
</dbReference>
<comment type="subcellular location">
    <subcellularLocation>
        <location evidence="2">Membrane</location>
        <topology evidence="2">Single-pass membrane protein</topology>
    </subcellularLocation>
</comment>
<evidence type="ECO:0000256" key="1">
    <source>
        <dbReference type="ARBA" id="ARBA00001971"/>
    </source>
</evidence>
<name>A0A5H2XHP3_PRUDU</name>
<dbReference type="InterPro" id="IPR051103">
    <property type="entry name" value="Plant_metabolite_P450s"/>
</dbReference>
<proteinExistence type="predicted"/>
<dbReference type="PANTHER" id="PTHR24298">
    <property type="entry name" value="FLAVONOID 3'-MONOOXYGENASE-RELATED"/>
    <property type="match status" value="1"/>
</dbReference>
<evidence type="ECO:0000256" key="3">
    <source>
        <dbReference type="ARBA" id="ARBA00022692"/>
    </source>
</evidence>